<evidence type="ECO:0000313" key="1">
    <source>
        <dbReference type="EMBL" id="MXO68207.1"/>
    </source>
</evidence>
<dbReference type="RefSeq" id="WP_160732859.1">
    <property type="nucleotide sequence ID" value="NZ_CP139719.1"/>
</dbReference>
<evidence type="ECO:0000313" key="2">
    <source>
        <dbReference type="Proteomes" id="UP000444401"/>
    </source>
</evidence>
<dbReference type="Proteomes" id="UP000444401">
    <property type="component" value="Unassembled WGS sequence"/>
</dbReference>
<dbReference type="EMBL" id="WTYO01000002">
    <property type="protein sequence ID" value="MXO68207.1"/>
    <property type="molecule type" value="Genomic_DNA"/>
</dbReference>
<sequence length="63" mass="6741">MKYKLVFKDPKRGRKLASIEFISGDLHSAEAYGEAVTTELAGELWQGSTLLATLGPANASTEA</sequence>
<reference evidence="1 2" key="1">
    <citation type="submission" date="2019-12" db="EMBL/GenBank/DDBJ databases">
        <title>Genomic-based taxomic classification of the family Erythrobacteraceae.</title>
        <authorList>
            <person name="Xu L."/>
        </authorList>
    </citation>
    <scope>NUCLEOTIDE SEQUENCE [LARGE SCALE GENOMIC DNA]</scope>
    <source>
        <strain evidence="1 2">H32</strain>
    </source>
</reference>
<accession>A0ABW9UXZ6</accession>
<gene>
    <name evidence="1" type="ORF">GRI72_05130</name>
</gene>
<name>A0ABW9UXZ6_9SPHN</name>
<comment type="caution">
    <text evidence="1">The sequence shown here is derived from an EMBL/GenBank/DDBJ whole genome shotgun (WGS) entry which is preliminary data.</text>
</comment>
<protein>
    <submittedName>
        <fullName evidence="1">Uncharacterized protein</fullName>
    </submittedName>
</protein>
<organism evidence="1 2">
    <name type="scientific">Pelagerythrobacter marinus</name>
    <dbReference type="NCBI Taxonomy" id="538382"/>
    <lineage>
        <taxon>Bacteria</taxon>
        <taxon>Pseudomonadati</taxon>
        <taxon>Pseudomonadota</taxon>
        <taxon>Alphaproteobacteria</taxon>
        <taxon>Sphingomonadales</taxon>
        <taxon>Erythrobacteraceae</taxon>
        <taxon>Pelagerythrobacter</taxon>
    </lineage>
</organism>
<proteinExistence type="predicted"/>
<keyword evidence="2" id="KW-1185">Reference proteome</keyword>